<organism evidence="1 2">
    <name type="scientific">Gordonia westfalica</name>
    <dbReference type="NCBI Taxonomy" id="158898"/>
    <lineage>
        <taxon>Bacteria</taxon>
        <taxon>Bacillati</taxon>
        <taxon>Actinomycetota</taxon>
        <taxon>Actinomycetes</taxon>
        <taxon>Mycobacteriales</taxon>
        <taxon>Gordoniaceae</taxon>
        <taxon>Gordonia</taxon>
    </lineage>
</organism>
<evidence type="ECO:0000313" key="1">
    <source>
        <dbReference type="EMBL" id="SDU22546.1"/>
    </source>
</evidence>
<dbReference type="Proteomes" id="UP000183180">
    <property type="component" value="Unassembled WGS sequence"/>
</dbReference>
<accession>A0A1H2GS60</accession>
<dbReference type="EMBL" id="FNLM01000034">
    <property type="protein sequence ID" value="SDU22546.1"/>
    <property type="molecule type" value="Genomic_DNA"/>
</dbReference>
<sequence length="62" mass="6500">MYSTPRVTAPSSRDRTSRRYAPVALIDPADRLGDDMIVGAGVDSLAGAVYMTGYGYGSGNEA</sequence>
<protein>
    <submittedName>
        <fullName evidence="1">Uncharacterized protein</fullName>
    </submittedName>
</protein>
<reference evidence="1 2" key="1">
    <citation type="submission" date="2016-10" db="EMBL/GenBank/DDBJ databases">
        <authorList>
            <person name="de Groot N.N."/>
        </authorList>
    </citation>
    <scope>NUCLEOTIDE SEQUENCE [LARGE SCALE GENOMIC DNA]</scope>
    <source>
        <strain evidence="1 2">DSM 44215</strain>
    </source>
</reference>
<gene>
    <name evidence="1" type="ORF">SAMN04488548_13484</name>
</gene>
<dbReference type="STRING" id="158898.SAMN04488548_13484"/>
<name>A0A1H2GS60_9ACTN</name>
<proteinExistence type="predicted"/>
<dbReference type="AlphaFoldDB" id="A0A1H2GS60"/>
<evidence type="ECO:0000313" key="2">
    <source>
        <dbReference type="Proteomes" id="UP000183180"/>
    </source>
</evidence>